<dbReference type="RefSeq" id="WP_133999058.1">
    <property type="nucleotide sequence ID" value="NZ_SODV01000002.1"/>
</dbReference>
<dbReference type="InterPro" id="IPR016040">
    <property type="entry name" value="NAD(P)-bd_dom"/>
</dbReference>
<dbReference type="PANTHER" id="PTHR43355">
    <property type="entry name" value="FLAVIN REDUCTASE (NADPH)"/>
    <property type="match status" value="1"/>
</dbReference>
<reference evidence="2 3" key="1">
    <citation type="submission" date="2019-03" db="EMBL/GenBank/DDBJ databases">
        <title>Genomic Encyclopedia of Type Strains, Phase IV (KMG-IV): sequencing the most valuable type-strain genomes for metagenomic binning, comparative biology and taxonomic classification.</title>
        <authorList>
            <person name="Goeker M."/>
        </authorList>
    </citation>
    <scope>NUCLEOTIDE SEQUENCE [LARGE SCALE GENOMIC DNA]</scope>
    <source>
        <strain evidence="2 3">DSM 100059</strain>
    </source>
</reference>
<dbReference type="AlphaFoldDB" id="A0A4R8DIA7"/>
<protein>
    <submittedName>
        <fullName evidence="2">Putative NADH-flavin reductase</fullName>
    </submittedName>
</protein>
<dbReference type="OrthoDB" id="9785372at2"/>
<dbReference type="EMBL" id="SODV01000002">
    <property type="protein sequence ID" value="TDW97218.1"/>
    <property type="molecule type" value="Genomic_DNA"/>
</dbReference>
<proteinExistence type="predicted"/>
<evidence type="ECO:0000259" key="1">
    <source>
        <dbReference type="Pfam" id="PF13460"/>
    </source>
</evidence>
<gene>
    <name evidence="2" type="ORF">EDB95_5063</name>
</gene>
<accession>A0A4R8DIA7</accession>
<evidence type="ECO:0000313" key="2">
    <source>
        <dbReference type="EMBL" id="TDW97218.1"/>
    </source>
</evidence>
<sequence length="210" mass="23263">MRLLVFGATGATGGPLTRYALEAGHFVTAVVRRPEKITFSHPLLRVVQGDVLLPGSFAAEVYDQDAVIACLGVNTTKPTTFYSKGVTHLLDAMHRAGVSRLMVMSALGLDIGPEINPVQRFLTKYVLQRILRHPFADLRKMEDIVKASDMEWTIVRPPRLTNGKPKGHYRVAIDRFLARPMVIARADVAGYMLGNVDNSTTYKHTVEIGY</sequence>
<comment type="caution">
    <text evidence="2">The sequence shown here is derived from an EMBL/GenBank/DDBJ whole genome shotgun (WGS) entry which is preliminary data.</text>
</comment>
<organism evidence="2 3">
    <name type="scientific">Dinghuibacter silviterrae</name>
    <dbReference type="NCBI Taxonomy" id="1539049"/>
    <lineage>
        <taxon>Bacteria</taxon>
        <taxon>Pseudomonadati</taxon>
        <taxon>Bacteroidota</taxon>
        <taxon>Chitinophagia</taxon>
        <taxon>Chitinophagales</taxon>
        <taxon>Chitinophagaceae</taxon>
        <taxon>Dinghuibacter</taxon>
    </lineage>
</organism>
<evidence type="ECO:0000313" key="3">
    <source>
        <dbReference type="Proteomes" id="UP000294498"/>
    </source>
</evidence>
<dbReference type="PANTHER" id="PTHR43355:SF2">
    <property type="entry name" value="FLAVIN REDUCTASE (NADPH)"/>
    <property type="match status" value="1"/>
</dbReference>
<name>A0A4R8DIA7_9BACT</name>
<dbReference type="InterPro" id="IPR036291">
    <property type="entry name" value="NAD(P)-bd_dom_sf"/>
</dbReference>
<keyword evidence="3" id="KW-1185">Reference proteome</keyword>
<dbReference type="GO" id="GO:0042602">
    <property type="term" value="F:riboflavin reductase (NADPH) activity"/>
    <property type="evidence" value="ECO:0007669"/>
    <property type="project" value="TreeGrafter"/>
</dbReference>
<dbReference type="InterPro" id="IPR051606">
    <property type="entry name" value="Polyketide_Oxido-like"/>
</dbReference>
<feature type="domain" description="NAD(P)-binding" evidence="1">
    <location>
        <begin position="7"/>
        <end position="197"/>
    </location>
</feature>
<dbReference type="GO" id="GO:0004074">
    <property type="term" value="F:biliverdin reductase [NAD(P)H] activity"/>
    <property type="evidence" value="ECO:0007669"/>
    <property type="project" value="TreeGrafter"/>
</dbReference>
<dbReference type="Gene3D" id="3.40.50.720">
    <property type="entry name" value="NAD(P)-binding Rossmann-like Domain"/>
    <property type="match status" value="1"/>
</dbReference>
<dbReference type="SUPFAM" id="SSF51735">
    <property type="entry name" value="NAD(P)-binding Rossmann-fold domains"/>
    <property type="match status" value="1"/>
</dbReference>
<dbReference type="Pfam" id="PF13460">
    <property type="entry name" value="NAD_binding_10"/>
    <property type="match status" value="1"/>
</dbReference>
<dbReference type="Proteomes" id="UP000294498">
    <property type="component" value="Unassembled WGS sequence"/>
</dbReference>